<dbReference type="PANTHER" id="PTHR38543">
    <property type="entry name" value="OS04G0465800 PROTEIN"/>
    <property type="match status" value="1"/>
</dbReference>
<keyword evidence="3" id="KW-1185">Reference proteome</keyword>
<feature type="transmembrane region" description="Helical" evidence="1">
    <location>
        <begin position="159"/>
        <end position="176"/>
    </location>
</feature>
<dbReference type="STRING" id="13333.W1PD91"/>
<dbReference type="PANTHER" id="PTHR38543:SF1">
    <property type="entry name" value="OS04G0465800 PROTEIN"/>
    <property type="match status" value="1"/>
</dbReference>
<feature type="transmembrane region" description="Helical" evidence="1">
    <location>
        <begin position="196"/>
        <end position="214"/>
    </location>
</feature>
<dbReference type="AlphaFoldDB" id="W1PD91"/>
<dbReference type="Gramene" id="ERN05923">
    <property type="protein sequence ID" value="ERN05923"/>
    <property type="gene ID" value="AMTR_s00006p00268920"/>
</dbReference>
<dbReference type="EMBL" id="KI393980">
    <property type="protein sequence ID" value="ERN05923.1"/>
    <property type="molecule type" value="Genomic_DNA"/>
</dbReference>
<protein>
    <submittedName>
        <fullName evidence="2">Uncharacterized protein</fullName>
    </submittedName>
</protein>
<name>W1PD91_AMBTC</name>
<evidence type="ECO:0000313" key="2">
    <source>
        <dbReference type="EMBL" id="ERN05923.1"/>
    </source>
</evidence>
<dbReference type="HOGENOM" id="CLU_063561_0_0_1"/>
<dbReference type="OMA" id="CIMSMNP"/>
<gene>
    <name evidence="2" type="ORF">AMTR_s00006p00268920</name>
</gene>
<evidence type="ECO:0000256" key="1">
    <source>
        <dbReference type="SAM" id="Phobius"/>
    </source>
</evidence>
<evidence type="ECO:0000313" key="3">
    <source>
        <dbReference type="Proteomes" id="UP000017836"/>
    </source>
</evidence>
<keyword evidence="1" id="KW-0472">Membrane</keyword>
<organism evidence="2 3">
    <name type="scientific">Amborella trichopoda</name>
    <dbReference type="NCBI Taxonomy" id="13333"/>
    <lineage>
        <taxon>Eukaryota</taxon>
        <taxon>Viridiplantae</taxon>
        <taxon>Streptophyta</taxon>
        <taxon>Embryophyta</taxon>
        <taxon>Tracheophyta</taxon>
        <taxon>Spermatophyta</taxon>
        <taxon>Magnoliopsida</taxon>
        <taxon>Amborellales</taxon>
        <taxon>Amborellaceae</taxon>
        <taxon>Amborella</taxon>
    </lineage>
</organism>
<sequence>MPGPGPHLIYTLGTGSALMSLSNGRLTPHHCVVYATNAFLGPDLGSFSEWLTSTLGIGESLGSSMMGFIHHPLYYILILGFPLSLFYAWLSRVAAQSNFLETFSGVALSRRQCILLISAGSLSHFFLDHLFEENGHSEIYTWILSTGWWKGRAPVNPDAVIVVGFLCTCLLGAFIYIHRVKPGKSVRSGGSQSIKLIAAIIFFYCLWCVSQIYLRDPPQPQLEKRQI</sequence>
<accession>W1PD91</accession>
<keyword evidence="1" id="KW-1133">Transmembrane helix</keyword>
<dbReference type="Proteomes" id="UP000017836">
    <property type="component" value="Unassembled WGS sequence"/>
</dbReference>
<dbReference type="eggNOG" id="ENOG502QRU9">
    <property type="taxonomic scope" value="Eukaryota"/>
</dbReference>
<keyword evidence="1" id="KW-0812">Transmembrane</keyword>
<feature type="transmembrane region" description="Helical" evidence="1">
    <location>
        <begin position="73"/>
        <end position="90"/>
    </location>
</feature>
<proteinExistence type="predicted"/>
<reference evidence="3" key="1">
    <citation type="journal article" date="2013" name="Science">
        <title>The Amborella genome and the evolution of flowering plants.</title>
        <authorList>
            <consortium name="Amborella Genome Project"/>
        </authorList>
    </citation>
    <scope>NUCLEOTIDE SEQUENCE [LARGE SCALE GENOMIC DNA]</scope>
</reference>